<protein>
    <recommendedName>
        <fullName evidence="11">EF-hand domain-containing protein</fullName>
    </recommendedName>
</protein>
<dbReference type="InterPro" id="IPR002048">
    <property type="entry name" value="EF_hand_dom"/>
</dbReference>
<dbReference type="GO" id="GO:0001518">
    <property type="term" value="C:voltage-gated sodium channel complex"/>
    <property type="evidence" value="ECO:0007669"/>
    <property type="project" value="TreeGrafter"/>
</dbReference>
<evidence type="ECO:0000313" key="12">
    <source>
        <dbReference type="EMBL" id="TNV88156.1"/>
    </source>
</evidence>
<dbReference type="OrthoDB" id="2984333at2759"/>
<accession>A0A8J8P644</accession>
<evidence type="ECO:0000256" key="4">
    <source>
        <dbReference type="ARBA" id="ARBA00022737"/>
    </source>
</evidence>
<dbReference type="Pfam" id="PF00520">
    <property type="entry name" value="Ion_trans"/>
    <property type="match status" value="1"/>
</dbReference>
<evidence type="ECO:0000259" key="11">
    <source>
        <dbReference type="PROSITE" id="PS50222"/>
    </source>
</evidence>
<dbReference type="GO" id="GO:0022843">
    <property type="term" value="F:voltage-gated monoatomic cation channel activity"/>
    <property type="evidence" value="ECO:0007669"/>
    <property type="project" value="UniProtKB-ARBA"/>
</dbReference>
<dbReference type="InterPro" id="IPR031649">
    <property type="entry name" value="GPHH_dom"/>
</dbReference>
<keyword evidence="5 10" id="KW-1133">Transmembrane helix</keyword>
<feature type="region of interest" description="Disordered" evidence="9">
    <location>
        <begin position="396"/>
        <end position="415"/>
    </location>
</feature>
<feature type="domain" description="EF-hand" evidence="11">
    <location>
        <begin position="152"/>
        <end position="187"/>
    </location>
</feature>
<evidence type="ECO:0000256" key="2">
    <source>
        <dbReference type="ARBA" id="ARBA00022448"/>
    </source>
</evidence>
<dbReference type="InterPro" id="IPR005821">
    <property type="entry name" value="Ion_trans_dom"/>
</dbReference>
<name>A0A8J8P644_HALGN</name>
<keyword evidence="3 10" id="KW-0812">Transmembrane</keyword>
<keyword evidence="8" id="KW-0407">Ion channel</keyword>
<feature type="transmembrane region" description="Helical" evidence="10">
    <location>
        <begin position="111"/>
        <end position="135"/>
    </location>
</feature>
<evidence type="ECO:0000256" key="1">
    <source>
        <dbReference type="ARBA" id="ARBA00004141"/>
    </source>
</evidence>
<dbReference type="AlphaFoldDB" id="A0A8J8P644"/>
<gene>
    <name evidence="12" type="ORF">FGO68_gene6076</name>
</gene>
<evidence type="ECO:0000256" key="9">
    <source>
        <dbReference type="SAM" id="MobiDB-lite"/>
    </source>
</evidence>
<dbReference type="Gene3D" id="1.10.287.70">
    <property type="match status" value="1"/>
</dbReference>
<keyword evidence="13" id="KW-1185">Reference proteome</keyword>
<feature type="transmembrane region" description="Helical" evidence="10">
    <location>
        <begin position="47"/>
        <end position="66"/>
    </location>
</feature>
<comment type="caution">
    <text evidence="12">The sequence shown here is derived from an EMBL/GenBank/DDBJ whole genome shotgun (WGS) entry which is preliminary data.</text>
</comment>
<organism evidence="12 13">
    <name type="scientific">Halteria grandinella</name>
    <dbReference type="NCBI Taxonomy" id="5974"/>
    <lineage>
        <taxon>Eukaryota</taxon>
        <taxon>Sar</taxon>
        <taxon>Alveolata</taxon>
        <taxon>Ciliophora</taxon>
        <taxon>Intramacronucleata</taxon>
        <taxon>Spirotrichea</taxon>
        <taxon>Stichotrichia</taxon>
        <taxon>Sporadotrichida</taxon>
        <taxon>Halteriidae</taxon>
        <taxon>Halteria</taxon>
    </lineage>
</organism>
<dbReference type="PANTHER" id="PTHR10037">
    <property type="entry name" value="VOLTAGE-GATED CATION CHANNEL CALCIUM AND SODIUM"/>
    <property type="match status" value="1"/>
</dbReference>
<feature type="transmembrane region" description="Helical" evidence="10">
    <location>
        <begin position="12"/>
        <end position="35"/>
    </location>
</feature>
<comment type="subcellular location">
    <subcellularLocation>
        <location evidence="1">Membrane</location>
        <topology evidence="1">Multi-pass membrane protein</topology>
    </subcellularLocation>
</comment>
<evidence type="ECO:0000256" key="6">
    <source>
        <dbReference type="ARBA" id="ARBA00023065"/>
    </source>
</evidence>
<sequence>MIFNTFLITVQSLVNIGGLLLLILYIYSIIGMIYFGEVKRNGNMIDYIGFENFTSAFITLFTVATIDSWFQTTSAFTFGKSAWNHCVENPSYEDYVQNGYQTVGCGGSASAYIFFISFFFMVGLVFLKLFIAIILEGYMKTQVQDTRAFNNDIREHFREVWADFDPDATTFIRLSELRTFLFALGQPLGFDPSFNGRRFLQDKFIASLDLPTYHDFTSYQFLDVLDALSFRLMVLDHINKLDEAIQQQQPDIPTNLDEQEIKAKIEKEVNQLIFQKQSENIVAFKELYEKEQKKKRNKEKTKDQAGLTSSHHMAIEAAVRRMRCFITVRRKAEDPNYVSIEIGKEKEEEEAKSALASSQVQQQTRGVLAIANTARRFLRNLGQKIGAKINAGGQDIPQSIKQQDPNMSQLQQLVD</sequence>
<proteinExistence type="predicted"/>
<dbReference type="EMBL" id="RRYP01000058">
    <property type="protein sequence ID" value="TNV88156.1"/>
    <property type="molecule type" value="Genomic_DNA"/>
</dbReference>
<keyword evidence="6" id="KW-0406">Ion transport</keyword>
<reference evidence="12" key="1">
    <citation type="submission" date="2019-06" db="EMBL/GenBank/DDBJ databases">
        <authorList>
            <person name="Zheng W."/>
        </authorList>
    </citation>
    <scope>NUCLEOTIDE SEQUENCE</scope>
    <source>
        <strain evidence="12">QDHG01</strain>
    </source>
</reference>
<evidence type="ECO:0000256" key="7">
    <source>
        <dbReference type="ARBA" id="ARBA00023136"/>
    </source>
</evidence>
<evidence type="ECO:0000256" key="5">
    <source>
        <dbReference type="ARBA" id="ARBA00022989"/>
    </source>
</evidence>
<evidence type="ECO:0000256" key="10">
    <source>
        <dbReference type="SAM" id="Phobius"/>
    </source>
</evidence>
<evidence type="ECO:0000313" key="13">
    <source>
        <dbReference type="Proteomes" id="UP000785679"/>
    </source>
</evidence>
<dbReference type="PANTHER" id="PTHR10037:SF62">
    <property type="entry name" value="SODIUM CHANNEL PROTEIN 60E"/>
    <property type="match status" value="1"/>
</dbReference>
<dbReference type="InterPro" id="IPR043203">
    <property type="entry name" value="VGCC_Ca_Na"/>
</dbReference>
<dbReference type="GO" id="GO:0005509">
    <property type="term" value="F:calcium ion binding"/>
    <property type="evidence" value="ECO:0007669"/>
    <property type="project" value="InterPro"/>
</dbReference>
<dbReference type="Proteomes" id="UP000785679">
    <property type="component" value="Unassembled WGS sequence"/>
</dbReference>
<dbReference type="SUPFAM" id="SSF81324">
    <property type="entry name" value="Voltage-gated potassium channels"/>
    <property type="match status" value="1"/>
</dbReference>
<dbReference type="Gene3D" id="1.10.238.10">
    <property type="entry name" value="EF-hand"/>
    <property type="match status" value="1"/>
</dbReference>
<dbReference type="Pfam" id="PF16905">
    <property type="entry name" value="GPHH"/>
    <property type="match status" value="1"/>
</dbReference>
<evidence type="ECO:0000256" key="8">
    <source>
        <dbReference type="ARBA" id="ARBA00023303"/>
    </source>
</evidence>
<keyword evidence="7 10" id="KW-0472">Membrane</keyword>
<keyword evidence="2" id="KW-0813">Transport</keyword>
<evidence type="ECO:0000256" key="3">
    <source>
        <dbReference type="ARBA" id="ARBA00022692"/>
    </source>
</evidence>
<keyword evidence="4" id="KW-0677">Repeat</keyword>
<dbReference type="GO" id="GO:0005248">
    <property type="term" value="F:voltage-gated sodium channel activity"/>
    <property type="evidence" value="ECO:0007669"/>
    <property type="project" value="TreeGrafter"/>
</dbReference>
<dbReference type="PROSITE" id="PS50222">
    <property type="entry name" value="EF_HAND_2"/>
    <property type="match status" value="1"/>
</dbReference>